<dbReference type="Gene3D" id="2.70.170.10">
    <property type="entry name" value="Neurotransmitter-gated ion-channel ligand-binding domain"/>
    <property type="match status" value="1"/>
</dbReference>
<evidence type="ECO:0000256" key="6">
    <source>
        <dbReference type="SAM" id="MobiDB-lite"/>
    </source>
</evidence>
<dbReference type="InterPro" id="IPR006029">
    <property type="entry name" value="Neurotrans-gated_channel_TM"/>
</dbReference>
<keyword evidence="4 5" id="KW-0472">Membrane</keyword>
<dbReference type="InterPro" id="IPR036719">
    <property type="entry name" value="Neuro-gated_channel_TM_sf"/>
</dbReference>
<dbReference type="AlphaFoldDB" id="A0AAE0ZWK3"/>
<evidence type="ECO:0000259" key="7">
    <source>
        <dbReference type="Pfam" id="PF02931"/>
    </source>
</evidence>
<sequence length="520" mass="58373">MIRISTCGTQEAEGPPIVSMKLVTPAKFDQAQHKKSLLHLEFNLSRSPTRGCLVPSLRSRVLLLSFQHKSRPSLCSVMAESGHSLHWVIATLLMLTTPEPGHAGTYDEATSLMDKLIYRSGYKPQVRPLLNQSDVLRIGVSFELVSVIEVNDVFQSFTCNGFIGFRWYDQILRWNASDYGGVELMTPQSKDIFRPRLALLNTIGERDLFREDNAPVVVHPSGLTSWSPGSMFPVSCKLDLTKYPFDEQTCVLDLLVMEFTAEMLKFEPMTQTVGQNFYTENGEWEVKSTNLSTKFVLVPNDPISSIVVKFTLRRKPEFLVLSILLPLVLLSLLNLMVFVIPVECGEKISFGITVLLALSVFMSIMSDMLPRSAESMPLMIRYIFCLLILSLLTVVDSIIIVRLHHMGEVVPAIDKGEKQPLPPAEPKQFPSLLPRVITPTSRQNESPLENRKSSPEDKDSKSVASSRSNSSRSEVKIKGKVKINKYQAVGRHIDHISFVLFGFIWVTVTAEFMVSTDAYL</sequence>
<feature type="transmembrane region" description="Helical" evidence="5">
    <location>
        <begin position="318"/>
        <end position="342"/>
    </location>
</feature>
<keyword evidence="5" id="KW-0813">Transport</keyword>
<keyword evidence="5" id="KW-0406">Ion transport</keyword>
<feature type="compositionally biased region" description="Low complexity" evidence="6">
    <location>
        <begin position="462"/>
        <end position="472"/>
    </location>
</feature>
<feature type="domain" description="Neurotransmitter-gated ion-channel ligand-binding" evidence="7">
    <location>
        <begin position="110"/>
        <end position="316"/>
    </location>
</feature>
<dbReference type="Proteomes" id="UP001283361">
    <property type="component" value="Unassembled WGS sequence"/>
</dbReference>
<evidence type="ECO:0000256" key="1">
    <source>
        <dbReference type="ARBA" id="ARBA00004141"/>
    </source>
</evidence>
<dbReference type="PANTHER" id="PTHR18945">
    <property type="entry name" value="NEUROTRANSMITTER GATED ION CHANNEL"/>
    <property type="match status" value="1"/>
</dbReference>
<dbReference type="SUPFAM" id="SSF90112">
    <property type="entry name" value="Neurotransmitter-gated ion-channel transmembrane pore"/>
    <property type="match status" value="1"/>
</dbReference>
<keyword evidence="3 5" id="KW-1133">Transmembrane helix</keyword>
<dbReference type="InterPro" id="IPR038050">
    <property type="entry name" value="Neuro_actylchol_rec"/>
</dbReference>
<dbReference type="Gene3D" id="1.20.58.390">
    <property type="entry name" value="Neurotransmitter-gated ion-channel transmembrane domain"/>
    <property type="match status" value="1"/>
</dbReference>
<comment type="caution">
    <text evidence="9">The sequence shown here is derived from an EMBL/GenBank/DDBJ whole genome shotgun (WGS) entry which is preliminary data.</text>
</comment>
<feature type="transmembrane region" description="Helical" evidence="5">
    <location>
        <begin position="378"/>
        <end position="401"/>
    </location>
</feature>
<reference evidence="9" key="1">
    <citation type="journal article" date="2023" name="G3 (Bethesda)">
        <title>A reference genome for the long-term kleptoplast-retaining sea slug Elysia crispata morphotype clarki.</title>
        <authorList>
            <person name="Eastman K.E."/>
            <person name="Pendleton A.L."/>
            <person name="Shaikh M.A."/>
            <person name="Suttiyut T."/>
            <person name="Ogas R."/>
            <person name="Tomko P."/>
            <person name="Gavelis G."/>
            <person name="Widhalm J.R."/>
            <person name="Wisecaver J.H."/>
        </authorList>
    </citation>
    <scope>NUCLEOTIDE SEQUENCE</scope>
    <source>
        <strain evidence="9">ECLA1</strain>
    </source>
</reference>
<dbReference type="GO" id="GO:0005230">
    <property type="term" value="F:extracellular ligand-gated monoatomic ion channel activity"/>
    <property type="evidence" value="ECO:0007669"/>
    <property type="project" value="InterPro"/>
</dbReference>
<evidence type="ECO:0000256" key="2">
    <source>
        <dbReference type="ARBA" id="ARBA00022692"/>
    </source>
</evidence>
<evidence type="ECO:0000313" key="10">
    <source>
        <dbReference type="Proteomes" id="UP001283361"/>
    </source>
</evidence>
<dbReference type="FunFam" id="2.70.170.10:FF:000028">
    <property type="entry name" value="AcetylCholine Receptor"/>
    <property type="match status" value="1"/>
</dbReference>
<feature type="transmembrane region" description="Helical" evidence="5">
    <location>
        <begin position="495"/>
        <end position="514"/>
    </location>
</feature>
<dbReference type="InterPro" id="IPR018000">
    <property type="entry name" value="Neurotransmitter_ion_chnl_CS"/>
</dbReference>
<evidence type="ECO:0000256" key="3">
    <source>
        <dbReference type="ARBA" id="ARBA00022989"/>
    </source>
</evidence>
<proteinExistence type="inferred from homology"/>
<dbReference type="EMBL" id="JAWDGP010003231">
    <property type="protein sequence ID" value="KAK3776331.1"/>
    <property type="molecule type" value="Genomic_DNA"/>
</dbReference>
<accession>A0AAE0ZWK3</accession>
<evidence type="ECO:0000259" key="8">
    <source>
        <dbReference type="Pfam" id="PF02932"/>
    </source>
</evidence>
<name>A0AAE0ZWK3_9GAST</name>
<comment type="subcellular location">
    <subcellularLocation>
        <location evidence="1">Membrane</location>
        <topology evidence="1">Multi-pass membrane protein</topology>
    </subcellularLocation>
</comment>
<keyword evidence="5" id="KW-0407">Ion channel</keyword>
<feature type="domain" description="Neurotransmitter-gated ion-channel transmembrane" evidence="8">
    <location>
        <begin position="323"/>
        <end position="470"/>
    </location>
</feature>
<dbReference type="PROSITE" id="PS00236">
    <property type="entry name" value="NEUROTR_ION_CHANNEL"/>
    <property type="match status" value="1"/>
</dbReference>
<dbReference type="SUPFAM" id="SSF63712">
    <property type="entry name" value="Nicotinic receptor ligand binding domain-like"/>
    <property type="match status" value="1"/>
</dbReference>
<keyword evidence="10" id="KW-1185">Reference proteome</keyword>
<dbReference type="CDD" id="cd19051">
    <property type="entry name" value="LGIC_TM_cation"/>
    <property type="match status" value="1"/>
</dbReference>
<evidence type="ECO:0000256" key="4">
    <source>
        <dbReference type="ARBA" id="ARBA00023136"/>
    </source>
</evidence>
<dbReference type="InterPro" id="IPR036734">
    <property type="entry name" value="Neur_chan_lig-bd_sf"/>
</dbReference>
<evidence type="ECO:0000313" key="9">
    <source>
        <dbReference type="EMBL" id="KAK3776331.1"/>
    </source>
</evidence>
<feature type="transmembrane region" description="Helical" evidence="5">
    <location>
        <begin position="348"/>
        <end position="366"/>
    </location>
</feature>
<keyword evidence="2 5" id="KW-0812">Transmembrane</keyword>
<feature type="region of interest" description="Disordered" evidence="6">
    <location>
        <begin position="440"/>
        <end position="473"/>
    </location>
</feature>
<dbReference type="PRINTS" id="PR00252">
    <property type="entry name" value="NRIONCHANNEL"/>
</dbReference>
<protein>
    <submittedName>
        <fullName evidence="9">Uncharacterized protein</fullName>
    </submittedName>
</protein>
<gene>
    <name evidence="9" type="ORF">RRG08_032324</name>
</gene>
<dbReference type="InterPro" id="IPR006201">
    <property type="entry name" value="Neur_channel"/>
</dbReference>
<dbReference type="Pfam" id="PF02932">
    <property type="entry name" value="Neur_chan_memb"/>
    <property type="match status" value="1"/>
</dbReference>
<comment type="similarity">
    <text evidence="5">Belongs to the ligand-gated ion channel (TC 1.A.9) family.</text>
</comment>
<feature type="compositionally biased region" description="Basic and acidic residues" evidence="6">
    <location>
        <begin position="448"/>
        <end position="461"/>
    </location>
</feature>
<evidence type="ECO:0000256" key="5">
    <source>
        <dbReference type="RuleBase" id="RU000687"/>
    </source>
</evidence>
<dbReference type="GO" id="GO:0016020">
    <property type="term" value="C:membrane"/>
    <property type="evidence" value="ECO:0007669"/>
    <property type="project" value="UniProtKB-SubCell"/>
</dbReference>
<organism evidence="9 10">
    <name type="scientific">Elysia crispata</name>
    <name type="common">lettuce slug</name>
    <dbReference type="NCBI Taxonomy" id="231223"/>
    <lineage>
        <taxon>Eukaryota</taxon>
        <taxon>Metazoa</taxon>
        <taxon>Spiralia</taxon>
        <taxon>Lophotrochozoa</taxon>
        <taxon>Mollusca</taxon>
        <taxon>Gastropoda</taxon>
        <taxon>Heterobranchia</taxon>
        <taxon>Euthyneura</taxon>
        <taxon>Panpulmonata</taxon>
        <taxon>Sacoglossa</taxon>
        <taxon>Placobranchoidea</taxon>
        <taxon>Plakobranchidae</taxon>
        <taxon>Elysia</taxon>
    </lineage>
</organism>
<dbReference type="CDD" id="cd18989">
    <property type="entry name" value="LGIC_ECD_cation"/>
    <property type="match status" value="1"/>
</dbReference>
<dbReference type="Pfam" id="PF02931">
    <property type="entry name" value="Neur_chan_LBD"/>
    <property type="match status" value="1"/>
</dbReference>
<dbReference type="InterPro" id="IPR006202">
    <property type="entry name" value="Neur_chan_lig-bd"/>
</dbReference>
<dbReference type="GO" id="GO:0004888">
    <property type="term" value="F:transmembrane signaling receptor activity"/>
    <property type="evidence" value="ECO:0007669"/>
    <property type="project" value="InterPro"/>
</dbReference>